<accession>B3E3Q5</accession>
<evidence type="ECO:0000256" key="1">
    <source>
        <dbReference type="ARBA" id="ARBA00009075"/>
    </source>
</evidence>
<keyword evidence="3 4" id="KW-0732">Signal</keyword>
<keyword evidence="2" id="KW-0813">Transport</keyword>
<name>B3E3Q5_TRIL1</name>
<dbReference type="STRING" id="398767.Glov_3627"/>
<dbReference type="GO" id="GO:0016020">
    <property type="term" value="C:membrane"/>
    <property type="evidence" value="ECO:0007669"/>
    <property type="project" value="InterPro"/>
</dbReference>
<proteinExistence type="inferred from homology"/>
<dbReference type="OrthoDB" id="9125at2"/>
<dbReference type="Pfam" id="PF03573">
    <property type="entry name" value="OprD"/>
    <property type="match status" value="1"/>
</dbReference>
<dbReference type="Gene3D" id="2.40.160.10">
    <property type="entry name" value="Porin"/>
    <property type="match status" value="1"/>
</dbReference>
<sequence length="435" mass="46257">MKFAKLGLAGIIVAGLATSSYGADSLFDAFKNGKTNGELRAWYFDRKVENAPTSSAGIFTTAAILGYVTDTFYGFSLGGTFEAVYAPEASSGAKNVYKSDMYASGAVLSEAYLQYGIAKTAVKAGRQYISTPLVTGSGTRIVKESFQGAMLTSKDLSDTTITGGYINKFQGRTGYATGDSVGDAPDFASRSIFLGISGSTTYEFNGAYTVAVINKSIPNLTLTGQYLNVGDVKVGTKKSDIHVYYTDAKYLLPMDGYKLEFALNFRGSQTEDPLSATIKYNGTYAAGKIAVSELAGFGASFVAATTSRDDAVIAGMGNGPSSYTATLIRASTATLTANTNSYRCDVTYDFSKIGLAGLKGALQYGWTNQNRVGTAATSSDYTSYAGSLDYAVPLLKGLSLAVQYEKQENETTKYTSNTKTSIDTDELRIKLAYKF</sequence>
<feature type="signal peptide" evidence="4">
    <location>
        <begin position="1"/>
        <end position="22"/>
    </location>
</feature>
<dbReference type="HOGENOM" id="CLU_052660_0_0_7"/>
<evidence type="ECO:0000256" key="4">
    <source>
        <dbReference type="SAM" id="SignalP"/>
    </source>
</evidence>
<evidence type="ECO:0000256" key="3">
    <source>
        <dbReference type="ARBA" id="ARBA00022729"/>
    </source>
</evidence>
<keyword evidence="6" id="KW-1185">Reference proteome</keyword>
<evidence type="ECO:0000256" key="2">
    <source>
        <dbReference type="ARBA" id="ARBA00022448"/>
    </source>
</evidence>
<dbReference type="InterPro" id="IPR005318">
    <property type="entry name" value="OM_porin_bac"/>
</dbReference>
<dbReference type="RefSeq" id="WP_012471645.1">
    <property type="nucleotide sequence ID" value="NC_010814.1"/>
</dbReference>
<dbReference type="InterPro" id="IPR023614">
    <property type="entry name" value="Porin_dom_sf"/>
</dbReference>
<dbReference type="AlphaFoldDB" id="B3E3Q5"/>
<dbReference type="KEGG" id="glo:Glov_3627"/>
<dbReference type="EMBL" id="CP001089">
    <property type="protein sequence ID" value="ACD97327.1"/>
    <property type="molecule type" value="Genomic_DNA"/>
</dbReference>
<feature type="chain" id="PRO_5005336633" evidence="4">
    <location>
        <begin position="23"/>
        <end position="435"/>
    </location>
</feature>
<protein>
    <submittedName>
        <fullName evidence="5">Outer membrane porin</fullName>
    </submittedName>
</protein>
<evidence type="ECO:0000313" key="5">
    <source>
        <dbReference type="EMBL" id="ACD97327.1"/>
    </source>
</evidence>
<reference evidence="5 6" key="1">
    <citation type="submission" date="2008-05" db="EMBL/GenBank/DDBJ databases">
        <title>Complete sequence of chromosome of Geobacter lovleyi SZ.</title>
        <authorList>
            <consortium name="US DOE Joint Genome Institute"/>
            <person name="Lucas S."/>
            <person name="Copeland A."/>
            <person name="Lapidus A."/>
            <person name="Glavina del Rio T."/>
            <person name="Dalin E."/>
            <person name="Tice H."/>
            <person name="Bruce D."/>
            <person name="Goodwin L."/>
            <person name="Pitluck S."/>
            <person name="Chertkov O."/>
            <person name="Meincke L."/>
            <person name="Brettin T."/>
            <person name="Detter J.C."/>
            <person name="Han C."/>
            <person name="Tapia R."/>
            <person name="Kuske C.R."/>
            <person name="Schmutz J."/>
            <person name="Larimer F."/>
            <person name="Land M."/>
            <person name="Hauser L."/>
            <person name="Kyrpides N."/>
            <person name="Mikhailova N."/>
            <person name="Sung Y."/>
            <person name="Fletcher K.E."/>
            <person name="Ritalahti K.M."/>
            <person name="Loeffler F.E."/>
            <person name="Richardson P."/>
        </authorList>
    </citation>
    <scope>NUCLEOTIDE SEQUENCE [LARGE SCALE GENOMIC DNA]</scope>
    <source>
        <strain evidence="6">ATCC BAA-1151 / DSM 17278 / SZ</strain>
    </source>
</reference>
<dbReference type="Proteomes" id="UP000002420">
    <property type="component" value="Chromosome"/>
</dbReference>
<comment type="similarity">
    <text evidence="1">Belongs to the outer membrane porin (Opr) (TC 1.B.25) family.</text>
</comment>
<organism evidence="5 6">
    <name type="scientific">Trichlorobacter lovleyi (strain ATCC BAA-1151 / DSM 17278 / SZ)</name>
    <name type="common">Geobacter lovleyi</name>
    <dbReference type="NCBI Taxonomy" id="398767"/>
    <lineage>
        <taxon>Bacteria</taxon>
        <taxon>Pseudomonadati</taxon>
        <taxon>Thermodesulfobacteriota</taxon>
        <taxon>Desulfuromonadia</taxon>
        <taxon>Geobacterales</taxon>
        <taxon>Geobacteraceae</taxon>
        <taxon>Trichlorobacter</taxon>
    </lineage>
</organism>
<gene>
    <name evidence="5" type="ordered locus">Glov_3627</name>
</gene>
<dbReference type="eggNOG" id="COG4773">
    <property type="taxonomic scope" value="Bacteria"/>
</dbReference>
<evidence type="ECO:0000313" key="6">
    <source>
        <dbReference type="Proteomes" id="UP000002420"/>
    </source>
</evidence>